<sequence length="308" mass="31296">MCQRLLPALTVLLYALGYPLGALTLGHVTPFLLILLRFLISAVLMWTVVAVRRTPLPRGRVLAWTVAGGLLVQGVQFLGLYWGMAHGVGPGVAALVIAMNPVTTAVLARLVLGRRENSWGLVALALGAVGVVAACLPRLLADPSVGPGLVTVLIALGGLSGGSLLQERKLRAVDPFVFTAIGVTVSVLPAAALALSTPQHLTDPVPAVALLLLLVLASAVGMVCYAACVRSRGARGASILFALIPAVSVVAARGLQGAPLDLTTAVGLACGALACVAQGRSTRPTPGTADRSGRGGTGRAATGAERVR</sequence>
<dbReference type="InterPro" id="IPR037185">
    <property type="entry name" value="EmrE-like"/>
</dbReference>
<feature type="transmembrane region" description="Helical" evidence="7">
    <location>
        <begin position="88"/>
        <end position="112"/>
    </location>
</feature>
<keyword evidence="5 7" id="KW-0472">Membrane</keyword>
<dbReference type="RefSeq" id="WP_135784890.1">
    <property type="nucleotide sequence ID" value="NZ_SRRT01000002.1"/>
</dbReference>
<name>A0A4Z1DAW3_9ACTN</name>
<evidence type="ECO:0000313" key="10">
    <source>
        <dbReference type="Proteomes" id="UP000298159"/>
    </source>
</evidence>
<dbReference type="Proteomes" id="UP000298159">
    <property type="component" value="Unassembled WGS sequence"/>
</dbReference>
<dbReference type="GO" id="GO:0016020">
    <property type="term" value="C:membrane"/>
    <property type="evidence" value="ECO:0007669"/>
    <property type="project" value="UniProtKB-SubCell"/>
</dbReference>
<evidence type="ECO:0000256" key="7">
    <source>
        <dbReference type="SAM" id="Phobius"/>
    </source>
</evidence>
<evidence type="ECO:0000259" key="8">
    <source>
        <dbReference type="Pfam" id="PF00892"/>
    </source>
</evidence>
<keyword evidence="4 7" id="KW-1133">Transmembrane helix</keyword>
<organism evidence="9 10">
    <name type="scientific">Streptomyces bauhiniae</name>
    <dbReference type="NCBI Taxonomy" id="2340725"/>
    <lineage>
        <taxon>Bacteria</taxon>
        <taxon>Bacillati</taxon>
        <taxon>Actinomycetota</taxon>
        <taxon>Actinomycetes</taxon>
        <taxon>Kitasatosporales</taxon>
        <taxon>Streptomycetaceae</taxon>
        <taxon>Streptomyces</taxon>
    </lineage>
</organism>
<evidence type="ECO:0000256" key="2">
    <source>
        <dbReference type="ARBA" id="ARBA00007362"/>
    </source>
</evidence>
<evidence type="ECO:0000256" key="4">
    <source>
        <dbReference type="ARBA" id="ARBA00022989"/>
    </source>
</evidence>
<protein>
    <submittedName>
        <fullName evidence="9">DMT family transporter</fullName>
    </submittedName>
</protein>
<dbReference type="PANTHER" id="PTHR32322:SF2">
    <property type="entry name" value="EAMA DOMAIN-CONTAINING PROTEIN"/>
    <property type="match status" value="1"/>
</dbReference>
<feature type="transmembrane region" description="Helical" evidence="7">
    <location>
        <begin position="61"/>
        <end position="82"/>
    </location>
</feature>
<comment type="caution">
    <text evidence="9">The sequence shown here is derived from an EMBL/GenBank/DDBJ whole genome shotgun (WGS) entry which is preliminary data.</text>
</comment>
<feature type="transmembrane region" description="Helical" evidence="7">
    <location>
        <begin position="27"/>
        <end position="49"/>
    </location>
</feature>
<feature type="transmembrane region" description="Helical" evidence="7">
    <location>
        <begin position="207"/>
        <end position="227"/>
    </location>
</feature>
<keyword evidence="10" id="KW-1185">Reference proteome</keyword>
<comment type="similarity">
    <text evidence="2">Belongs to the EamA transporter family.</text>
</comment>
<feature type="transmembrane region" description="Helical" evidence="7">
    <location>
        <begin position="145"/>
        <end position="164"/>
    </location>
</feature>
<feature type="transmembrane region" description="Helical" evidence="7">
    <location>
        <begin position="119"/>
        <end position="139"/>
    </location>
</feature>
<evidence type="ECO:0000256" key="3">
    <source>
        <dbReference type="ARBA" id="ARBA00022692"/>
    </source>
</evidence>
<feature type="region of interest" description="Disordered" evidence="6">
    <location>
        <begin position="280"/>
        <end position="308"/>
    </location>
</feature>
<evidence type="ECO:0000256" key="6">
    <source>
        <dbReference type="SAM" id="MobiDB-lite"/>
    </source>
</evidence>
<dbReference type="SUPFAM" id="SSF103481">
    <property type="entry name" value="Multidrug resistance efflux transporter EmrE"/>
    <property type="match status" value="2"/>
</dbReference>
<reference evidence="9 10" key="1">
    <citation type="submission" date="2019-04" db="EMBL/GenBank/DDBJ databases">
        <title>Streptomyces sp. nov. Bv016 isolated from bark of Buahinia variegata.</title>
        <authorList>
            <person name="Kanchanasin P."/>
            <person name="Tanasupawat S."/>
            <person name="Yuki M."/>
            <person name="Kudo T."/>
        </authorList>
    </citation>
    <scope>NUCLEOTIDE SEQUENCE [LARGE SCALE GENOMIC DNA]</scope>
    <source>
        <strain evidence="9 10">Bv016</strain>
    </source>
</reference>
<feature type="compositionally biased region" description="Low complexity" evidence="6">
    <location>
        <begin position="299"/>
        <end position="308"/>
    </location>
</feature>
<dbReference type="InterPro" id="IPR050638">
    <property type="entry name" value="AA-Vitamin_Transporters"/>
</dbReference>
<evidence type="ECO:0000256" key="5">
    <source>
        <dbReference type="ARBA" id="ARBA00023136"/>
    </source>
</evidence>
<feature type="domain" description="EamA" evidence="8">
    <location>
        <begin position="148"/>
        <end position="276"/>
    </location>
</feature>
<dbReference type="PANTHER" id="PTHR32322">
    <property type="entry name" value="INNER MEMBRANE TRANSPORTER"/>
    <property type="match status" value="1"/>
</dbReference>
<feature type="transmembrane region" description="Helical" evidence="7">
    <location>
        <begin position="176"/>
        <end position="195"/>
    </location>
</feature>
<dbReference type="Pfam" id="PF00892">
    <property type="entry name" value="EamA"/>
    <property type="match status" value="2"/>
</dbReference>
<proteinExistence type="inferred from homology"/>
<dbReference type="InterPro" id="IPR000620">
    <property type="entry name" value="EamA_dom"/>
</dbReference>
<keyword evidence="3 7" id="KW-0812">Transmembrane</keyword>
<evidence type="ECO:0000256" key="1">
    <source>
        <dbReference type="ARBA" id="ARBA00004141"/>
    </source>
</evidence>
<accession>A0A4Z1DAW3</accession>
<evidence type="ECO:0000313" key="9">
    <source>
        <dbReference type="EMBL" id="TGN79553.1"/>
    </source>
</evidence>
<feature type="transmembrane region" description="Helical" evidence="7">
    <location>
        <begin position="234"/>
        <end position="252"/>
    </location>
</feature>
<gene>
    <name evidence="9" type="ORF">E5083_08015</name>
</gene>
<comment type="subcellular location">
    <subcellularLocation>
        <location evidence="1">Membrane</location>
        <topology evidence="1">Multi-pass membrane protein</topology>
    </subcellularLocation>
</comment>
<dbReference type="GeneID" id="95447536"/>
<feature type="domain" description="EamA" evidence="8">
    <location>
        <begin position="8"/>
        <end position="132"/>
    </location>
</feature>
<dbReference type="EMBL" id="SRRT01000002">
    <property type="protein sequence ID" value="TGN79553.1"/>
    <property type="molecule type" value="Genomic_DNA"/>
</dbReference>
<dbReference type="AlphaFoldDB" id="A0A4Z1DAW3"/>